<reference evidence="1" key="1">
    <citation type="submission" date="2022-08" db="UniProtKB">
        <authorList>
            <consortium name="EnsemblMetazoa"/>
        </authorList>
    </citation>
    <scope>IDENTIFICATION</scope>
    <source>
        <strain evidence="1">Dongola</strain>
    </source>
</reference>
<protein>
    <submittedName>
        <fullName evidence="1">Uncharacterized protein</fullName>
    </submittedName>
</protein>
<dbReference type="AlphaFoldDB" id="A0A182IHJ6"/>
<dbReference type="EMBL" id="APCN01001259">
    <property type="status" value="NOT_ANNOTATED_CDS"/>
    <property type="molecule type" value="Genomic_DNA"/>
</dbReference>
<sequence>GKRSYRTATGACAHAVFSQIFRQLCLFFFLLFSPRVVREEFLVRFPRSSCILIWASNSF</sequence>
<name>A0A182IHJ6_ANOAR</name>
<dbReference type="EnsemblMetazoa" id="AARA014920-RA">
    <property type="protein sequence ID" value="AARA014920-PA"/>
    <property type="gene ID" value="AARA014920"/>
</dbReference>
<organism evidence="1 2">
    <name type="scientific">Anopheles arabiensis</name>
    <name type="common">Mosquito</name>
    <dbReference type="NCBI Taxonomy" id="7173"/>
    <lineage>
        <taxon>Eukaryota</taxon>
        <taxon>Metazoa</taxon>
        <taxon>Ecdysozoa</taxon>
        <taxon>Arthropoda</taxon>
        <taxon>Hexapoda</taxon>
        <taxon>Insecta</taxon>
        <taxon>Pterygota</taxon>
        <taxon>Neoptera</taxon>
        <taxon>Endopterygota</taxon>
        <taxon>Diptera</taxon>
        <taxon>Nematocera</taxon>
        <taxon>Culicoidea</taxon>
        <taxon>Culicidae</taxon>
        <taxon>Anophelinae</taxon>
        <taxon>Anopheles</taxon>
    </lineage>
</organism>
<dbReference type="Proteomes" id="UP000075840">
    <property type="component" value="Unassembled WGS sequence"/>
</dbReference>
<accession>A0A182IHJ6</accession>
<evidence type="ECO:0000313" key="2">
    <source>
        <dbReference type="Proteomes" id="UP000075840"/>
    </source>
</evidence>
<evidence type="ECO:0000313" key="1">
    <source>
        <dbReference type="EnsemblMetazoa" id="AARA014920-PA"/>
    </source>
</evidence>
<proteinExistence type="predicted"/>
<keyword evidence="2" id="KW-1185">Reference proteome</keyword>
<dbReference type="VEuPathDB" id="VectorBase:AARA014920"/>